<evidence type="ECO:0000256" key="1">
    <source>
        <dbReference type="ARBA" id="ARBA00022723"/>
    </source>
</evidence>
<evidence type="ECO:0000313" key="7">
    <source>
        <dbReference type="EMBL" id="KAF1964207.1"/>
    </source>
</evidence>
<dbReference type="PROSITE" id="PS50808">
    <property type="entry name" value="ZF_BED"/>
    <property type="match status" value="1"/>
</dbReference>
<dbReference type="InterPro" id="IPR003656">
    <property type="entry name" value="Znf_BED"/>
</dbReference>
<dbReference type="Proteomes" id="UP000800036">
    <property type="component" value="Unassembled WGS sequence"/>
</dbReference>
<keyword evidence="2 4" id="KW-0863">Zinc-finger</keyword>
<dbReference type="GO" id="GO:0008270">
    <property type="term" value="F:zinc ion binding"/>
    <property type="evidence" value="ECO:0007669"/>
    <property type="project" value="UniProtKB-KW"/>
</dbReference>
<keyword evidence="8" id="KW-1185">Reference proteome</keyword>
<feature type="domain" description="BED-type" evidence="6">
    <location>
        <begin position="103"/>
        <end position="166"/>
    </location>
</feature>
<evidence type="ECO:0000256" key="5">
    <source>
        <dbReference type="SAM" id="MobiDB-lite"/>
    </source>
</evidence>
<feature type="compositionally biased region" description="Polar residues" evidence="5">
    <location>
        <begin position="50"/>
        <end position="59"/>
    </location>
</feature>
<gene>
    <name evidence="7" type="ORF">BU23DRAFT_575864</name>
</gene>
<feature type="region of interest" description="Disordered" evidence="5">
    <location>
        <begin position="1"/>
        <end position="62"/>
    </location>
</feature>
<accession>A0A6A5USX1</accession>
<evidence type="ECO:0000259" key="6">
    <source>
        <dbReference type="PROSITE" id="PS50808"/>
    </source>
</evidence>
<name>A0A6A5USX1_9PLEO</name>
<dbReference type="OrthoDB" id="3787432at2759"/>
<proteinExistence type="predicted"/>
<sequence length="225" mass="25349">MSQIRSFLRGAPSTPSVNSSASNRRPYHAAASRRRVPSESPSQLPPVTPTPSGISSQASELYPEDNESWLEVDFERVYKSGVRLEPQRLSYAVKHKSQLAGKRAISSIWRYGVHLKYNDPDGKLRHYWLCKRCHSEHSKDSVKAVDGYKHIVNHMAKYHRIDVNTGLLPEVVTEEPRWSSPFDAARAAGSNSLVSHTPWQEEQLQAALVDWRSLKGAAYLTLNDS</sequence>
<evidence type="ECO:0000256" key="2">
    <source>
        <dbReference type="ARBA" id="ARBA00022771"/>
    </source>
</evidence>
<organism evidence="7 8">
    <name type="scientific">Bimuria novae-zelandiae CBS 107.79</name>
    <dbReference type="NCBI Taxonomy" id="1447943"/>
    <lineage>
        <taxon>Eukaryota</taxon>
        <taxon>Fungi</taxon>
        <taxon>Dikarya</taxon>
        <taxon>Ascomycota</taxon>
        <taxon>Pezizomycotina</taxon>
        <taxon>Dothideomycetes</taxon>
        <taxon>Pleosporomycetidae</taxon>
        <taxon>Pleosporales</taxon>
        <taxon>Massarineae</taxon>
        <taxon>Didymosphaeriaceae</taxon>
        <taxon>Bimuria</taxon>
    </lineage>
</organism>
<keyword evidence="1" id="KW-0479">Metal-binding</keyword>
<evidence type="ECO:0000256" key="3">
    <source>
        <dbReference type="ARBA" id="ARBA00022833"/>
    </source>
</evidence>
<dbReference type="EMBL" id="ML976800">
    <property type="protein sequence ID" value="KAF1964207.1"/>
    <property type="molecule type" value="Genomic_DNA"/>
</dbReference>
<reference evidence="7" key="1">
    <citation type="journal article" date="2020" name="Stud. Mycol.">
        <title>101 Dothideomycetes genomes: a test case for predicting lifestyles and emergence of pathogens.</title>
        <authorList>
            <person name="Haridas S."/>
            <person name="Albert R."/>
            <person name="Binder M."/>
            <person name="Bloem J."/>
            <person name="Labutti K."/>
            <person name="Salamov A."/>
            <person name="Andreopoulos B."/>
            <person name="Baker S."/>
            <person name="Barry K."/>
            <person name="Bills G."/>
            <person name="Bluhm B."/>
            <person name="Cannon C."/>
            <person name="Castanera R."/>
            <person name="Culley D."/>
            <person name="Daum C."/>
            <person name="Ezra D."/>
            <person name="Gonzalez J."/>
            <person name="Henrissat B."/>
            <person name="Kuo A."/>
            <person name="Liang C."/>
            <person name="Lipzen A."/>
            <person name="Lutzoni F."/>
            <person name="Magnuson J."/>
            <person name="Mondo S."/>
            <person name="Nolan M."/>
            <person name="Ohm R."/>
            <person name="Pangilinan J."/>
            <person name="Park H.-J."/>
            <person name="Ramirez L."/>
            <person name="Alfaro M."/>
            <person name="Sun H."/>
            <person name="Tritt A."/>
            <person name="Yoshinaga Y."/>
            <person name="Zwiers L.-H."/>
            <person name="Turgeon B."/>
            <person name="Goodwin S."/>
            <person name="Spatafora J."/>
            <person name="Crous P."/>
            <person name="Grigoriev I."/>
        </authorList>
    </citation>
    <scope>NUCLEOTIDE SEQUENCE</scope>
    <source>
        <strain evidence="7">CBS 107.79</strain>
    </source>
</reference>
<evidence type="ECO:0000256" key="4">
    <source>
        <dbReference type="PROSITE-ProRule" id="PRU00027"/>
    </source>
</evidence>
<dbReference type="AlphaFoldDB" id="A0A6A5USX1"/>
<protein>
    <recommendedName>
        <fullName evidence="6">BED-type domain-containing protein</fullName>
    </recommendedName>
</protein>
<feature type="compositionally biased region" description="Basic residues" evidence="5">
    <location>
        <begin position="25"/>
        <end position="35"/>
    </location>
</feature>
<evidence type="ECO:0000313" key="8">
    <source>
        <dbReference type="Proteomes" id="UP000800036"/>
    </source>
</evidence>
<keyword evidence="3" id="KW-0862">Zinc</keyword>
<feature type="compositionally biased region" description="Polar residues" evidence="5">
    <location>
        <begin position="13"/>
        <end position="23"/>
    </location>
</feature>
<dbReference type="GO" id="GO:0003677">
    <property type="term" value="F:DNA binding"/>
    <property type="evidence" value="ECO:0007669"/>
    <property type="project" value="InterPro"/>
</dbReference>